<keyword evidence="4" id="KW-0143">Chaperone</keyword>
<keyword evidence="3" id="KW-1015">Disulfide bond</keyword>
<dbReference type="EMBL" id="DS499594">
    <property type="protein sequence ID" value="EDP55605.1"/>
    <property type="molecule type" value="Genomic_DNA"/>
</dbReference>
<name>B0XMK0_ASPFC</name>
<evidence type="ECO:0000256" key="2">
    <source>
        <dbReference type="ARBA" id="ARBA00023128"/>
    </source>
</evidence>
<evidence type="ECO:0000256" key="3">
    <source>
        <dbReference type="ARBA" id="ARBA00023157"/>
    </source>
</evidence>
<keyword evidence="6" id="KW-1185">Reference proteome</keyword>
<dbReference type="GO" id="GO:0005743">
    <property type="term" value="C:mitochondrial inner membrane"/>
    <property type="evidence" value="ECO:0007669"/>
    <property type="project" value="UniProtKB-SubCell"/>
</dbReference>
<organism evidence="5 6">
    <name type="scientific">Aspergillus fumigatus (strain CBS 144.89 / FGSC A1163 / CEA10)</name>
    <name type="common">Neosartorya fumigata</name>
    <dbReference type="NCBI Taxonomy" id="451804"/>
    <lineage>
        <taxon>Eukaryota</taxon>
        <taxon>Fungi</taxon>
        <taxon>Dikarya</taxon>
        <taxon>Ascomycota</taxon>
        <taxon>Pezizomycotina</taxon>
        <taxon>Eurotiomycetes</taxon>
        <taxon>Eurotiomycetidae</taxon>
        <taxon>Eurotiales</taxon>
        <taxon>Aspergillaceae</taxon>
        <taxon>Aspergillus</taxon>
        <taxon>Aspergillus subgen. Fumigati</taxon>
    </lineage>
</organism>
<dbReference type="InterPro" id="IPR013892">
    <property type="entry name" value="Cyt_c_biogenesis_Cmc1-like"/>
</dbReference>
<comment type="function">
    <text evidence="4">Required for mitochondrial cytochrome c oxidase (COX) assembly and respiration.</text>
</comment>
<reference evidence="5 6" key="1">
    <citation type="journal article" date="2008" name="PLoS Genet.">
        <title>Genomic islands in the pathogenic filamentous fungus Aspergillus fumigatus.</title>
        <authorList>
            <person name="Fedorova N.D."/>
            <person name="Khaldi N."/>
            <person name="Joardar V.S."/>
            <person name="Maiti R."/>
            <person name="Amedeo P."/>
            <person name="Anderson M.J."/>
            <person name="Crabtree J."/>
            <person name="Silva J.C."/>
            <person name="Badger J.H."/>
            <person name="Albarraq A."/>
            <person name="Angiuoli S."/>
            <person name="Bussey H."/>
            <person name="Bowyer P."/>
            <person name="Cotty P.J."/>
            <person name="Dyer P.S."/>
            <person name="Egan A."/>
            <person name="Galens K."/>
            <person name="Fraser-Liggett C.M."/>
            <person name="Haas B.J."/>
            <person name="Inman J.M."/>
            <person name="Kent R."/>
            <person name="Lemieux S."/>
            <person name="Malavazi I."/>
            <person name="Orvis J."/>
            <person name="Roemer T."/>
            <person name="Ronning C.M."/>
            <person name="Sundaram J.P."/>
            <person name="Sutton G."/>
            <person name="Turner G."/>
            <person name="Venter J.C."/>
            <person name="White O.R."/>
            <person name="Whitty B.R."/>
            <person name="Youngman P."/>
            <person name="Wolfe K.H."/>
            <person name="Goldman G.H."/>
            <person name="Wortman J.R."/>
            <person name="Jiang B."/>
            <person name="Denning D.W."/>
            <person name="Nierman W.C."/>
        </authorList>
    </citation>
    <scope>NUCLEOTIDE SEQUENCE [LARGE SCALE GENOMIC DNA]</scope>
    <source>
        <strain evidence="6">CBS 144.89 / FGSC A1163 / CEA10</strain>
    </source>
</reference>
<gene>
    <name evidence="5" type="ORF">AFUB_003000</name>
</gene>
<dbReference type="Pfam" id="PF08583">
    <property type="entry name" value="Cmc1"/>
    <property type="match status" value="1"/>
</dbReference>
<comment type="similarity">
    <text evidence="1 4">Belongs to the CMC family.</text>
</comment>
<keyword evidence="2 4" id="KW-0496">Mitochondrion</keyword>
<dbReference type="Proteomes" id="UP000001699">
    <property type="component" value="Unassembled WGS sequence"/>
</dbReference>
<keyword evidence="4" id="KW-0472">Membrane</keyword>
<sequence>MKNLTPKGYVASYSTIDASPDFFSRFYFFLWSTILPARQNPLSWLSPLGIAFGYFLEAETLLLLEDRFKTVIEKNCEEIMTALDECHARGFLHKALGNCNDIKRDVNKCLAAERYQRAKKNRDQARDNRKRIEKIWAEERALEQGISLNGESKQQ</sequence>
<dbReference type="OrthoDB" id="532630at2759"/>
<protein>
    <recommendedName>
        <fullName evidence="4">COX assembly mitochondrial protein</fullName>
    </recommendedName>
</protein>
<dbReference type="VEuPathDB" id="FungiDB:AFUB_003000"/>
<accession>B0XMK0</accession>
<dbReference type="PANTHER" id="PTHR22977:SF1">
    <property type="entry name" value="COX ASSEMBLY MITOCHONDRIAL PROTEIN 2 HOMOLOG"/>
    <property type="match status" value="1"/>
</dbReference>
<dbReference type="HOGENOM" id="CLU_1695068_0_0_1"/>
<comment type="subcellular location">
    <subcellularLocation>
        <location evidence="4">Mitochondrion inner membrane</location>
    </subcellularLocation>
</comment>
<dbReference type="PANTHER" id="PTHR22977">
    <property type="entry name" value="COX ASSEMBLY MITOCHONDRIAL PROTEIN"/>
    <property type="match status" value="1"/>
</dbReference>
<evidence type="ECO:0000256" key="4">
    <source>
        <dbReference type="RuleBase" id="RU364104"/>
    </source>
</evidence>
<evidence type="ECO:0000313" key="5">
    <source>
        <dbReference type="EMBL" id="EDP55605.1"/>
    </source>
</evidence>
<dbReference type="AlphaFoldDB" id="B0XMK0"/>
<evidence type="ECO:0000256" key="1">
    <source>
        <dbReference type="ARBA" id="ARBA00007347"/>
    </source>
</evidence>
<evidence type="ECO:0000313" key="6">
    <source>
        <dbReference type="Proteomes" id="UP000001699"/>
    </source>
</evidence>
<proteinExistence type="inferred from homology"/>
<keyword evidence="4" id="KW-0999">Mitochondrion inner membrane</keyword>